<dbReference type="OrthoDB" id="2526284at2759"/>
<keyword evidence="11" id="KW-1185">Reference proteome</keyword>
<dbReference type="GeneID" id="112294086"/>
<comment type="subcellular location">
    <subcellularLocation>
        <location evidence="1">Membrane</location>
        <topology evidence="1">Single-pass membrane protein</topology>
    </subcellularLocation>
</comment>
<dbReference type="AlphaFoldDB" id="A0A2K1J440"/>
<keyword evidence="3 8" id="KW-0328">Glycosyltransferase</keyword>
<dbReference type="PaxDb" id="3218-PP1S98_254V6.1"/>
<keyword evidence="4 8" id="KW-0808">Transferase</keyword>
<reference evidence="10" key="3">
    <citation type="submission" date="2020-12" db="UniProtKB">
        <authorList>
            <consortium name="EnsemblPlants"/>
        </authorList>
    </citation>
    <scope>IDENTIFICATION</scope>
</reference>
<dbReference type="GO" id="GO:0016757">
    <property type="term" value="F:glycosyltransferase activity"/>
    <property type="evidence" value="ECO:0000318"/>
    <property type="project" value="GO_Central"/>
</dbReference>
<evidence type="ECO:0000256" key="3">
    <source>
        <dbReference type="ARBA" id="ARBA00022676"/>
    </source>
</evidence>
<dbReference type="GO" id="GO:0005737">
    <property type="term" value="C:cytoplasm"/>
    <property type="evidence" value="ECO:0000318"/>
    <property type="project" value="GO_Central"/>
</dbReference>
<dbReference type="PANTHER" id="PTHR21461:SF12">
    <property type="entry name" value="GALACTAN BETA-1,4-GALACTOSYLTRANSFERASE GALS2"/>
    <property type="match status" value="1"/>
</dbReference>
<dbReference type="RefSeq" id="XP_024400001.1">
    <property type="nucleotide sequence ID" value="XM_024544233.2"/>
</dbReference>
<feature type="transmembrane region" description="Helical" evidence="8">
    <location>
        <begin position="12"/>
        <end position="35"/>
    </location>
</feature>
<evidence type="ECO:0000256" key="7">
    <source>
        <dbReference type="ARBA" id="ARBA00023136"/>
    </source>
</evidence>
<evidence type="ECO:0000313" key="9">
    <source>
        <dbReference type="EMBL" id="PNR36299.1"/>
    </source>
</evidence>
<dbReference type="EMBL" id="ABEU02000017">
    <property type="protein sequence ID" value="PNR36299.1"/>
    <property type="molecule type" value="Genomic_DNA"/>
</dbReference>
<dbReference type="GO" id="GO:0016020">
    <property type="term" value="C:membrane"/>
    <property type="evidence" value="ECO:0007669"/>
    <property type="project" value="UniProtKB-SubCell"/>
</dbReference>
<keyword evidence="7 8" id="KW-0472">Membrane</keyword>
<dbReference type="Proteomes" id="UP000006727">
    <property type="component" value="Chromosome 17"/>
</dbReference>
<name>A0A2K1J440_PHYPA</name>
<dbReference type="EnsemblPlants" id="Pp3c17_15940V3.2">
    <property type="protein sequence ID" value="Pp3c17_15940V3.2"/>
    <property type="gene ID" value="Pp3c17_15940"/>
</dbReference>
<reference evidence="9 11" key="1">
    <citation type="journal article" date="2008" name="Science">
        <title>The Physcomitrella genome reveals evolutionary insights into the conquest of land by plants.</title>
        <authorList>
            <person name="Rensing S."/>
            <person name="Lang D."/>
            <person name="Zimmer A."/>
            <person name="Terry A."/>
            <person name="Salamov A."/>
            <person name="Shapiro H."/>
            <person name="Nishiyama T."/>
            <person name="Perroud P.-F."/>
            <person name="Lindquist E."/>
            <person name="Kamisugi Y."/>
            <person name="Tanahashi T."/>
            <person name="Sakakibara K."/>
            <person name="Fujita T."/>
            <person name="Oishi K."/>
            <person name="Shin-I T."/>
            <person name="Kuroki Y."/>
            <person name="Toyoda A."/>
            <person name="Suzuki Y."/>
            <person name="Hashimoto A."/>
            <person name="Yamaguchi K."/>
            <person name="Sugano A."/>
            <person name="Kohara Y."/>
            <person name="Fujiyama A."/>
            <person name="Anterola A."/>
            <person name="Aoki S."/>
            <person name="Ashton N."/>
            <person name="Barbazuk W.B."/>
            <person name="Barker E."/>
            <person name="Bennetzen J."/>
            <person name="Bezanilla M."/>
            <person name="Blankenship R."/>
            <person name="Cho S.H."/>
            <person name="Dutcher S."/>
            <person name="Estelle M."/>
            <person name="Fawcett J.A."/>
            <person name="Gundlach H."/>
            <person name="Hanada K."/>
            <person name="Heyl A."/>
            <person name="Hicks K.A."/>
            <person name="Hugh J."/>
            <person name="Lohr M."/>
            <person name="Mayer K."/>
            <person name="Melkozernov A."/>
            <person name="Murata T."/>
            <person name="Nelson D."/>
            <person name="Pils B."/>
            <person name="Prigge M."/>
            <person name="Reiss B."/>
            <person name="Renner T."/>
            <person name="Rombauts S."/>
            <person name="Rushton P."/>
            <person name="Sanderfoot A."/>
            <person name="Schween G."/>
            <person name="Shiu S.-H."/>
            <person name="Stueber K."/>
            <person name="Theodoulou F.L."/>
            <person name="Tu H."/>
            <person name="Van de Peer Y."/>
            <person name="Verrier P.J."/>
            <person name="Waters E."/>
            <person name="Wood A."/>
            <person name="Yang L."/>
            <person name="Cove D."/>
            <person name="Cuming A."/>
            <person name="Hasebe M."/>
            <person name="Lucas S."/>
            <person name="Mishler D.B."/>
            <person name="Reski R."/>
            <person name="Grigoriev I."/>
            <person name="Quatrano R.S."/>
            <person name="Boore J.L."/>
        </authorList>
    </citation>
    <scope>NUCLEOTIDE SEQUENCE [LARGE SCALE GENOMIC DNA]</scope>
    <source>
        <strain evidence="10 11">cv. Gransden 2004</strain>
    </source>
</reference>
<dbReference type="Gramene" id="Pp3c17_15940V3.1">
    <property type="protein sequence ID" value="Pp3c17_15940V3.1"/>
    <property type="gene ID" value="Pp3c17_15940"/>
</dbReference>
<evidence type="ECO:0000256" key="4">
    <source>
        <dbReference type="ARBA" id="ARBA00022679"/>
    </source>
</evidence>
<evidence type="ECO:0000256" key="6">
    <source>
        <dbReference type="ARBA" id="ARBA00022989"/>
    </source>
</evidence>
<protein>
    <recommendedName>
        <fullName evidence="8">Glycosyltransferase family 92 protein</fullName>
        <ecNumber evidence="8">2.4.1.-</ecNumber>
    </recommendedName>
</protein>
<proteinExistence type="inferred from homology"/>
<dbReference type="Gramene" id="Pp3c17_15940V3.2">
    <property type="protein sequence ID" value="Pp3c17_15940V3.2"/>
    <property type="gene ID" value="Pp3c17_15940"/>
</dbReference>
<sequence length="492" mass="55889">MKSSTGKILERIPASGTCFSVVAVLVILNCLLLGFQISSNAGRYESTWWLASAPPMACTNASFALDEKLNMSSIDLSKGEVRSFRAHGVASRLIIEVGSYRNGPRTFSSVVMTSKLLNELHDITHECEWVTSDSKALRVKAMAIKPDWNMGRLYGTMVLVCNFPRDVGTDAEGGQMILTAGYSDSYRIPERFVALTEMRGEYSASHFQQPYSYDLAFCGSPLYGNISPQRVREWIAYHAWFFGNRTLFMFHDAGGIHDDVYRVLKPWIDLGRVQVQNLRQAEVYEGYYHHQFTILNDCLMRSQTLASWTFFFDIDEYLYIPEAHSPRAILNLLAEQARNNVTQILFKNIKISDALCEKSNKTTTEAQSMAKQSRKWAFEKLVYADCNYGWEPVESRKYALQPQLVWATGVHYSEHLKQGHYITMDPTVLRSYHYHNTLNGRWETCKDFPQHPNGGPNSVNVTNCTTDHAMLSFAPAVKSYELATIGEQPFLL</sequence>
<gene>
    <name evidence="10" type="primary">LOC112294086</name>
    <name evidence="9" type="ORF">PHYPA_022150</name>
</gene>
<dbReference type="Pfam" id="PF01697">
    <property type="entry name" value="Glyco_transf_92"/>
    <property type="match status" value="1"/>
</dbReference>
<organism evidence="9">
    <name type="scientific">Physcomitrium patens</name>
    <name type="common">Spreading-leaved earth moss</name>
    <name type="synonym">Physcomitrella patens</name>
    <dbReference type="NCBI Taxonomy" id="3218"/>
    <lineage>
        <taxon>Eukaryota</taxon>
        <taxon>Viridiplantae</taxon>
        <taxon>Streptophyta</taxon>
        <taxon>Embryophyta</taxon>
        <taxon>Bryophyta</taxon>
        <taxon>Bryophytina</taxon>
        <taxon>Bryopsida</taxon>
        <taxon>Funariidae</taxon>
        <taxon>Funariales</taxon>
        <taxon>Funariaceae</taxon>
        <taxon>Physcomitrium</taxon>
    </lineage>
</organism>
<evidence type="ECO:0000256" key="8">
    <source>
        <dbReference type="RuleBase" id="RU366017"/>
    </source>
</evidence>
<dbReference type="EC" id="2.4.1.-" evidence="8"/>
<evidence type="ECO:0000313" key="10">
    <source>
        <dbReference type="EnsemblPlants" id="Pp3c17_15940V3.1"/>
    </source>
</evidence>
<keyword evidence="5 8" id="KW-0812">Transmembrane</keyword>
<reference evidence="9 11" key="2">
    <citation type="journal article" date="2018" name="Plant J.">
        <title>The Physcomitrella patens chromosome-scale assembly reveals moss genome structure and evolution.</title>
        <authorList>
            <person name="Lang D."/>
            <person name="Ullrich K.K."/>
            <person name="Murat F."/>
            <person name="Fuchs J."/>
            <person name="Jenkins J."/>
            <person name="Haas F.B."/>
            <person name="Piednoel M."/>
            <person name="Gundlach H."/>
            <person name="Van Bel M."/>
            <person name="Meyberg R."/>
            <person name="Vives C."/>
            <person name="Morata J."/>
            <person name="Symeonidi A."/>
            <person name="Hiss M."/>
            <person name="Muchero W."/>
            <person name="Kamisugi Y."/>
            <person name="Saleh O."/>
            <person name="Blanc G."/>
            <person name="Decker E.L."/>
            <person name="van Gessel N."/>
            <person name="Grimwood J."/>
            <person name="Hayes R.D."/>
            <person name="Graham S.W."/>
            <person name="Gunter L.E."/>
            <person name="McDaniel S.F."/>
            <person name="Hoernstein S.N.W."/>
            <person name="Larsson A."/>
            <person name="Li F.W."/>
            <person name="Perroud P.F."/>
            <person name="Phillips J."/>
            <person name="Ranjan P."/>
            <person name="Rokshar D.S."/>
            <person name="Rothfels C.J."/>
            <person name="Schneider L."/>
            <person name="Shu S."/>
            <person name="Stevenson D.W."/>
            <person name="Thummler F."/>
            <person name="Tillich M."/>
            <person name="Villarreal Aguilar J.C."/>
            <person name="Widiez T."/>
            <person name="Wong G.K."/>
            <person name="Wymore A."/>
            <person name="Zhang Y."/>
            <person name="Zimmer A.D."/>
            <person name="Quatrano R.S."/>
            <person name="Mayer K.F.X."/>
            <person name="Goodstein D."/>
            <person name="Casacuberta J.M."/>
            <person name="Vandepoele K."/>
            <person name="Reski R."/>
            <person name="Cuming A.C."/>
            <person name="Tuskan G.A."/>
            <person name="Maumus F."/>
            <person name="Salse J."/>
            <person name="Schmutz J."/>
            <person name="Rensing S.A."/>
        </authorList>
    </citation>
    <scope>NUCLEOTIDE SEQUENCE [LARGE SCALE GENOMIC DNA]</scope>
    <source>
        <strain evidence="10 11">cv. Gransden 2004</strain>
    </source>
</reference>
<dbReference type="InterPro" id="IPR008166">
    <property type="entry name" value="Glyco_transf_92"/>
</dbReference>
<comment type="similarity">
    <text evidence="2 8">Belongs to the glycosyltransferase 92 family.</text>
</comment>
<evidence type="ECO:0000256" key="5">
    <source>
        <dbReference type="ARBA" id="ARBA00022692"/>
    </source>
</evidence>
<evidence type="ECO:0000256" key="2">
    <source>
        <dbReference type="ARBA" id="ARBA00007647"/>
    </source>
</evidence>
<accession>A0A2K1J440</accession>
<evidence type="ECO:0000313" key="11">
    <source>
        <dbReference type="Proteomes" id="UP000006727"/>
    </source>
</evidence>
<dbReference type="PANTHER" id="PTHR21461">
    <property type="entry name" value="GLYCOSYLTRANSFERASE FAMILY 92 PROTEIN"/>
    <property type="match status" value="1"/>
</dbReference>
<keyword evidence="6 8" id="KW-1133">Transmembrane helix</keyword>
<evidence type="ECO:0000256" key="1">
    <source>
        <dbReference type="ARBA" id="ARBA00004167"/>
    </source>
</evidence>
<dbReference type="EnsemblPlants" id="Pp3c17_15940V3.1">
    <property type="protein sequence ID" value="Pp3c17_15940V3.1"/>
    <property type="gene ID" value="Pp3c17_15940"/>
</dbReference>
<dbReference type="OMA" id="ITHECEW"/>